<dbReference type="PANTHER" id="PTHR19290">
    <property type="entry name" value="BASIC HELIX-LOOP-HELIX PROTEIN NEUROGENIN-RELATED"/>
    <property type="match status" value="1"/>
</dbReference>
<sequence length="156" mass="17929">MHGLNEALERLRQVIPTLQDDSKLTKIETLRAANNYIHVLREILQLTDHQDNYRDITTVRMENDDASSSCCSSMIDEQQRQKTNIHVITNDDRSTDCCSNNSTAEYLHKLCLLIKFSPSIACIDKLPVLMHSKRIILRADERQNVPPLDLKVKTII</sequence>
<proteinExistence type="predicted"/>
<dbReference type="AlphaFoldDB" id="A0A915HQJ0"/>
<dbReference type="GO" id="GO:0045944">
    <property type="term" value="P:positive regulation of transcription by RNA polymerase II"/>
    <property type="evidence" value="ECO:0007669"/>
    <property type="project" value="TreeGrafter"/>
</dbReference>
<dbReference type="InterPro" id="IPR011598">
    <property type="entry name" value="bHLH_dom"/>
</dbReference>
<keyword evidence="2" id="KW-1185">Reference proteome</keyword>
<name>A0A915HQJ0_ROMCU</name>
<accession>A0A915HQJ0</accession>
<evidence type="ECO:0000259" key="1">
    <source>
        <dbReference type="PROSITE" id="PS50888"/>
    </source>
</evidence>
<dbReference type="Pfam" id="PF00010">
    <property type="entry name" value="HLH"/>
    <property type="match status" value="1"/>
</dbReference>
<protein>
    <submittedName>
        <fullName evidence="3">BHLH domain-containing protein</fullName>
    </submittedName>
</protein>
<dbReference type="GO" id="GO:0007423">
    <property type="term" value="P:sensory organ development"/>
    <property type="evidence" value="ECO:0007669"/>
    <property type="project" value="TreeGrafter"/>
</dbReference>
<dbReference type="InterPro" id="IPR036638">
    <property type="entry name" value="HLH_DNA-bd_sf"/>
</dbReference>
<reference evidence="3" key="1">
    <citation type="submission" date="2022-11" db="UniProtKB">
        <authorList>
            <consortium name="WormBaseParasite"/>
        </authorList>
    </citation>
    <scope>IDENTIFICATION</scope>
</reference>
<evidence type="ECO:0000313" key="3">
    <source>
        <dbReference type="WBParaSite" id="nRc.2.0.1.t04208-RA"/>
    </source>
</evidence>
<dbReference type="GO" id="GO:0070888">
    <property type="term" value="F:E-box binding"/>
    <property type="evidence" value="ECO:0007669"/>
    <property type="project" value="TreeGrafter"/>
</dbReference>
<evidence type="ECO:0000313" key="2">
    <source>
        <dbReference type="Proteomes" id="UP000887565"/>
    </source>
</evidence>
<feature type="domain" description="BHLH" evidence="1">
    <location>
        <begin position="1"/>
        <end position="40"/>
    </location>
</feature>
<dbReference type="PANTHER" id="PTHR19290:SF163">
    <property type="entry name" value="BASIC HELIX-LOOP-HELIX NEURAL TRANSCRIPTION FACTOR TAP"/>
    <property type="match status" value="1"/>
</dbReference>
<dbReference type="PROSITE" id="PS50888">
    <property type="entry name" value="BHLH"/>
    <property type="match status" value="1"/>
</dbReference>
<dbReference type="WBParaSite" id="nRc.2.0.1.t04208-RA">
    <property type="protein sequence ID" value="nRc.2.0.1.t04208-RA"/>
    <property type="gene ID" value="nRc.2.0.1.g04208"/>
</dbReference>
<dbReference type="InterPro" id="IPR050359">
    <property type="entry name" value="bHLH_transcription_factors"/>
</dbReference>
<dbReference type="GO" id="GO:0000981">
    <property type="term" value="F:DNA-binding transcription factor activity, RNA polymerase II-specific"/>
    <property type="evidence" value="ECO:0007669"/>
    <property type="project" value="TreeGrafter"/>
</dbReference>
<dbReference type="SMART" id="SM00353">
    <property type="entry name" value="HLH"/>
    <property type="match status" value="1"/>
</dbReference>
<dbReference type="Proteomes" id="UP000887565">
    <property type="component" value="Unplaced"/>
</dbReference>
<dbReference type="GO" id="GO:0005634">
    <property type="term" value="C:nucleus"/>
    <property type="evidence" value="ECO:0007669"/>
    <property type="project" value="TreeGrafter"/>
</dbReference>
<organism evidence="2 3">
    <name type="scientific">Romanomermis culicivorax</name>
    <name type="common">Nematode worm</name>
    <dbReference type="NCBI Taxonomy" id="13658"/>
    <lineage>
        <taxon>Eukaryota</taxon>
        <taxon>Metazoa</taxon>
        <taxon>Ecdysozoa</taxon>
        <taxon>Nematoda</taxon>
        <taxon>Enoplea</taxon>
        <taxon>Dorylaimia</taxon>
        <taxon>Mermithida</taxon>
        <taxon>Mermithoidea</taxon>
        <taxon>Mermithidae</taxon>
        <taxon>Romanomermis</taxon>
    </lineage>
</organism>
<dbReference type="SUPFAM" id="SSF47459">
    <property type="entry name" value="HLH, helix-loop-helix DNA-binding domain"/>
    <property type="match status" value="1"/>
</dbReference>
<dbReference type="GO" id="GO:0046983">
    <property type="term" value="F:protein dimerization activity"/>
    <property type="evidence" value="ECO:0007669"/>
    <property type="project" value="InterPro"/>
</dbReference>
<dbReference type="Gene3D" id="4.10.280.10">
    <property type="entry name" value="Helix-loop-helix DNA-binding domain"/>
    <property type="match status" value="1"/>
</dbReference>
<dbReference type="GO" id="GO:0061564">
    <property type="term" value="P:axon development"/>
    <property type="evidence" value="ECO:0007669"/>
    <property type="project" value="TreeGrafter"/>
</dbReference>